<name>A0A2Z6EX57_9BURK</name>
<sequence length="71" mass="8134">MENVRQCREDEEMKTLGQFLRDEGREKGRREGQREGEQLKAFAIAQNLQNLGLELDTIKKITGLSDLKGLT</sequence>
<dbReference type="RefSeq" id="WP_045364827.1">
    <property type="nucleotide sequence ID" value="NZ_BSOD01000011.1"/>
</dbReference>
<accession>A0A2Z6EX57</accession>
<keyword evidence="2" id="KW-1185">Reference proteome</keyword>
<gene>
    <name evidence="1" type="ORF">MCB1EB_1870</name>
</gene>
<proteinExistence type="predicted"/>
<dbReference type="AlphaFoldDB" id="A0A2Z6EX57"/>
<protein>
    <submittedName>
        <fullName evidence="1">Uncharacterized protein</fullName>
    </submittedName>
</protein>
<evidence type="ECO:0000313" key="2">
    <source>
        <dbReference type="Proteomes" id="UP000282597"/>
    </source>
</evidence>
<evidence type="ECO:0000313" key="1">
    <source>
        <dbReference type="EMBL" id="BBE10031.1"/>
    </source>
</evidence>
<organism evidence="1 2">
    <name type="scientific">Mycoavidus cysteinexigens</name>
    <dbReference type="NCBI Taxonomy" id="1553431"/>
    <lineage>
        <taxon>Bacteria</taxon>
        <taxon>Pseudomonadati</taxon>
        <taxon>Pseudomonadota</taxon>
        <taxon>Betaproteobacteria</taxon>
        <taxon>Burkholderiales</taxon>
        <taxon>Burkholderiaceae</taxon>
        <taxon>Mycoavidus</taxon>
    </lineage>
</organism>
<reference evidence="1 2" key="1">
    <citation type="journal article" date="2018" name="Microbes Environ.">
        <title>Comparative Genomic Insights into Endofungal Lifestyles of Two Bacterial Endosymbionts, Mycoavidus cysteinexigens and Burkholderia rhizoxinica.</title>
        <authorList>
            <person name="Sharmin D."/>
            <person name="Guo Y."/>
            <person name="Nishizawa T."/>
            <person name="Ohshima S."/>
            <person name="Sato Y."/>
            <person name="Takashima Y."/>
            <person name="Narisawa K."/>
            <person name="Ohta H."/>
        </authorList>
    </citation>
    <scope>NUCLEOTIDE SEQUENCE [LARGE SCALE GENOMIC DNA]</scope>
    <source>
        <strain evidence="1 2">B1-EB</strain>
    </source>
</reference>
<dbReference type="Proteomes" id="UP000282597">
    <property type="component" value="Chromosome"/>
</dbReference>
<dbReference type="EMBL" id="AP018150">
    <property type="protein sequence ID" value="BBE10031.1"/>
    <property type="molecule type" value="Genomic_DNA"/>
</dbReference>
<dbReference type="KEGG" id="mcys:MCB1EB_1870"/>